<sequence length="378" mass="40077">MSADPAALRLALAEEIAAADPALDPGWRDAVGSVPRELFLDSAAFRPTGAGWEPVHRAKAGEEEWLRMVYADTTWVTQVEGRNAADVTSPVSGSPTSSATLPSLVVRTAQVAELRSGQRVLEVGTGTGYSTGILCHRLGAANVVSVEYDSGLAASAAAHLGEAGYAPTLAVGDGLRGCKEHADYDAIIATCSVRSVPHSWFWQLNDGGSITTAIGGWMLAGGLIRLALDDEGTARGRFTGDAVTYMLARPHERPPSPVFFPQDGTTRRTRLDPALLEEWAGRFVAQLAAPSAELMATGSGVVLRDVATGSQAWTEPDGEGWAVHQHGPLSLWDQVEEALRRWQVEGAPDLTGFGMTATPFEQTVWIGSPEGPSWQLPV</sequence>
<evidence type="ECO:0000256" key="1">
    <source>
        <dbReference type="ARBA" id="ARBA00004496"/>
    </source>
</evidence>
<dbReference type="RefSeq" id="WP_190121554.1">
    <property type="nucleotide sequence ID" value="NZ_BMWG01000002.1"/>
</dbReference>
<dbReference type="CDD" id="cd02440">
    <property type="entry name" value="AdoMet_MTases"/>
    <property type="match status" value="1"/>
</dbReference>
<evidence type="ECO:0000256" key="9">
    <source>
        <dbReference type="ARBA" id="ARBA00030757"/>
    </source>
</evidence>
<dbReference type="Gene3D" id="3.40.50.150">
    <property type="entry name" value="Vaccinia Virus protein VP39"/>
    <property type="match status" value="1"/>
</dbReference>
<evidence type="ECO:0000256" key="11">
    <source>
        <dbReference type="ARBA" id="ARBA00031350"/>
    </source>
</evidence>
<dbReference type="GO" id="GO:0005737">
    <property type="term" value="C:cytoplasm"/>
    <property type="evidence" value="ECO:0007669"/>
    <property type="project" value="UniProtKB-SubCell"/>
</dbReference>
<evidence type="ECO:0000256" key="7">
    <source>
        <dbReference type="ARBA" id="ARBA00022679"/>
    </source>
</evidence>
<comment type="caution">
    <text evidence="12">The sequence shown here is derived from an EMBL/GenBank/DDBJ whole genome shotgun (WGS) entry which is preliminary data.</text>
</comment>
<dbReference type="Proteomes" id="UP000630936">
    <property type="component" value="Unassembled WGS sequence"/>
</dbReference>
<evidence type="ECO:0000256" key="8">
    <source>
        <dbReference type="ARBA" id="ARBA00022691"/>
    </source>
</evidence>
<dbReference type="PANTHER" id="PTHR11579">
    <property type="entry name" value="PROTEIN-L-ISOASPARTATE O-METHYLTRANSFERASE"/>
    <property type="match status" value="1"/>
</dbReference>
<dbReference type="NCBIfam" id="TIGR04188">
    <property type="entry name" value="methyltr_grsp"/>
    <property type="match status" value="1"/>
</dbReference>
<keyword evidence="5" id="KW-0963">Cytoplasm</keyword>
<dbReference type="InterPro" id="IPR000682">
    <property type="entry name" value="PCMT"/>
</dbReference>
<proteinExistence type="inferred from homology"/>
<comment type="subcellular location">
    <subcellularLocation>
        <location evidence="1">Cytoplasm</location>
    </subcellularLocation>
</comment>
<evidence type="ECO:0000313" key="12">
    <source>
        <dbReference type="EMBL" id="GGZ18644.1"/>
    </source>
</evidence>
<evidence type="ECO:0000256" key="4">
    <source>
        <dbReference type="ARBA" id="ARBA00013346"/>
    </source>
</evidence>
<dbReference type="EC" id="2.1.1.77" evidence="3"/>
<evidence type="ECO:0000256" key="2">
    <source>
        <dbReference type="ARBA" id="ARBA00005369"/>
    </source>
</evidence>
<accession>A0A918PQW5</accession>
<keyword evidence="6 12" id="KW-0489">Methyltransferase</keyword>
<dbReference type="SUPFAM" id="SSF53335">
    <property type="entry name" value="S-adenosyl-L-methionine-dependent methyltransferases"/>
    <property type="match status" value="1"/>
</dbReference>
<keyword evidence="7" id="KW-0808">Transferase</keyword>
<dbReference type="InterPro" id="IPR026448">
    <property type="entry name" value="Methyltr_grasp"/>
</dbReference>
<comment type="similarity">
    <text evidence="2">Belongs to the methyltransferase superfamily. L-isoaspartyl/D-aspartyl protein methyltransferase family.</text>
</comment>
<reference evidence="12" key="2">
    <citation type="submission" date="2020-09" db="EMBL/GenBank/DDBJ databases">
        <authorList>
            <person name="Sun Q."/>
            <person name="Ohkuma M."/>
        </authorList>
    </citation>
    <scope>NUCLEOTIDE SEQUENCE</scope>
    <source>
        <strain evidence="12">JCM 4988</strain>
    </source>
</reference>
<dbReference type="EMBL" id="BMWG01000002">
    <property type="protein sequence ID" value="GGZ18644.1"/>
    <property type="molecule type" value="Genomic_DNA"/>
</dbReference>
<gene>
    <name evidence="12" type="ORF">GCM10010387_09010</name>
</gene>
<name>A0A918PQW5_9ACTN</name>
<dbReference type="GO" id="GO:0032259">
    <property type="term" value="P:methylation"/>
    <property type="evidence" value="ECO:0007669"/>
    <property type="project" value="UniProtKB-KW"/>
</dbReference>
<reference evidence="12" key="1">
    <citation type="journal article" date="2014" name="Int. J. Syst. Evol. Microbiol.">
        <title>Complete genome sequence of Corynebacterium casei LMG S-19264T (=DSM 44701T), isolated from a smear-ripened cheese.</title>
        <authorList>
            <consortium name="US DOE Joint Genome Institute (JGI-PGF)"/>
            <person name="Walter F."/>
            <person name="Albersmeier A."/>
            <person name="Kalinowski J."/>
            <person name="Ruckert C."/>
        </authorList>
    </citation>
    <scope>NUCLEOTIDE SEQUENCE</scope>
    <source>
        <strain evidence="12">JCM 4988</strain>
    </source>
</reference>
<dbReference type="PANTHER" id="PTHR11579:SF0">
    <property type="entry name" value="PROTEIN-L-ISOASPARTATE(D-ASPARTATE) O-METHYLTRANSFERASE"/>
    <property type="match status" value="1"/>
</dbReference>
<protein>
    <recommendedName>
        <fullName evidence="4">Protein-L-isoaspartate O-methyltransferase</fullName>
        <ecNumber evidence="3">2.1.1.77</ecNumber>
    </recommendedName>
    <alternativeName>
        <fullName evidence="11">L-isoaspartyl protein carboxyl methyltransferase</fullName>
    </alternativeName>
    <alternativeName>
        <fullName evidence="9">Protein L-isoaspartyl methyltransferase</fullName>
    </alternativeName>
    <alternativeName>
        <fullName evidence="10">Protein-beta-aspartate methyltransferase</fullName>
    </alternativeName>
</protein>
<keyword evidence="13" id="KW-1185">Reference proteome</keyword>
<evidence type="ECO:0000313" key="13">
    <source>
        <dbReference type="Proteomes" id="UP000630936"/>
    </source>
</evidence>
<evidence type="ECO:0000256" key="3">
    <source>
        <dbReference type="ARBA" id="ARBA00011890"/>
    </source>
</evidence>
<dbReference type="AlphaFoldDB" id="A0A918PQW5"/>
<organism evidence="12 13">
    <name type="scientific">Streptomyces inusitatus</name>
    <dbReference type="NCBI Taxonomy" id="68221"/>
    <lineage>
        <taxon>Bacteria</taxon>
        <taxon>Bacillati</taxon>
        <taxon>Actinomycetota</taxon>
        <taxon>Actinomycetes</taxon>
        <taxon>Kitasatosporales</taxon>
        <taxon>Streptomycetaceae</taxon>
        <taxon>Streptomyces</taxon>
    </lineage>
</organism>
<dbReference type="GO" id="GO:0004719">
    <property type="term" value="F:protein-L-isoaspartate (D-aspartate) O-methyltransferase activity"/>
    <property type="evidence" value="ECO:0007669"/>
    <property type="project" value="UniProtKB-EC"/>
</dbReference>
<evidence type="ECO:0000256" key="6">
    <source>
        <dbReference type="ARBA" id="ARBA00022603"/>
    </source>
</evidence>
<keyword evidence="8" id="KW-0949">S-adenosyl-L-methionine</keyword>
<evidence type="ECO:0000256" key="5">
    <source>
        <dbReference type="ARBA" id="ARBA00022490"/>
    </source>
</evidence>
<evidence type="ECO:0000256" key="10">
    <source>
        <dbReference type="ARBA" id="ARBA00031323"/>
    </source>
</evidence>
<dbReference type="InterPro" id="IPR029063">
    <property type="entry name" value="SAM-dependent_MTases_sf"/>
</dbReference>
<dbReference type="Pfam" id="PF01135">
    <property type="entry name" value="PCMT"/>
    <property type="match status" value="1"/>
</dbReference>